<evidence type="ECO:0000313" key="1">
    <source>
        <dbReference type="EMBL" id="KAG2620334.1"/>
    </source>
</evidence>
<comment type="caution">
    <text evidence="1">The sequence shown here is derived from an EMBL/GenBank/DDBJ whole genome shotgun (WGS) entry which is preliminary data.</text>
</comment>
<reference evidence="1" key="1">
    <citation type="submission" date="2020-05" db="EMBL/GenBank/DDBJ databases">
        <title>WGS assembly of Panicum virgatum.</title>
        <authorList>
            <person name="Lovell J.T."/>
            <person name="Jenkins J."/>
            <person name="Shu S."/>
            <person name="Juenger T.E."/>
            <person name="Schmutz J."/>
        </authorList>
    </citation>
    <scope>NUCLEOTIDE SEQUENCE</scope>
    <source>
        <strain evidence="1">AP13</strain>
    </source>
</reference>
<dbReference type="AlphaFoldDB" id="A0A8T0UHT6"/>
<keyword evidence="2" id="KW-1185">Reference proteome</keyword>
<sequence length="110" mass="12785">MRASSQVLEAPRPVQPLSRDQVLRTPGLGWRRRLPAGHCLCQVLLYVKPTTKELFCNQYGFASFKIHTPCSLLTLRRVVRYLLYVSRTKQKADACLDFSHFFLLNFERDV</sequence>
<accession>A0A8T0UHT6</accession>
<dbReference type="Proteomes" id="UP000823388">
    <property type="component" value="Chromosome 3N"/>
</dbReference>
<name>A0A8T0UHT6_PANVG</name>
<protein>
    <submittedName>
        <fullName evidence="1">Uncharacterized protein</fullName>
    </submittedName>
</protein>
<gene>
    <name evidence="1" type="ORF">PVAP13_3NG172500</name>
</gene>
<organism evidence="1 2">
    <name type="scientific">Panicum virgatum</name>
    <name type="common">Blackwell switchgrass</name>
    <dbReference type="NCBI Taxonomy" id="38727"/>
    <lineage>
        <taxon>Eukaryota</taxon>
        <taxon>Viridiplantae</taxon>
        <taxon>Streptophyta</taxon>
        <taxon>Embryophyta</taxon>
        <taxon>Tracheophyta</taxon>
        <taxon>Spermatophyta</taxon>
        <taxon>Magnoliopsida</taxon>
        <taxon>Liliopsida</taxon>
        <taxon>Poales</taxon>
        <taxon>Poaceae</taxon>
        <taxon>PACMAD clade</taxon>
        <taxon>Panicoideae</taxon>
        <taxon>Panicodae</taxon>
        <taxon>Paniceae</taxon>
        <taxon>Panicinae</taxon>
        <taxon>Panicum</taxon>
        <taxon>Panicum sect. Hiantes</taxon>
    </lineage>
</organism>
<evidence type="ECO:0000313" key="2">
    <source>
        <dbReference type="Proteomes" id="UP000823388"/>
    </source>
</evidence>
<proteinExistence type="predicted"/>
<dbReference type="EMBL" id="CM029042">
    <property type="protein sequence ID" value="KAG2620334.1"/>
    <property type="molecule type" value="Genomic_DNA"/>
</dbReference>